<dbReference type="Proteomes" id="UP000317043">
    <property type="component" value="Unassembled WGS sequence"/>
</dbReference>
<evidence type="ECO:0000313" key="3">
    <source>
        <dbReference type="Proteomes" id="UP000317043"/>
    </source>
</evidence>
<gene>
    <name evidence="2" type="ORF">FB566_2533</name>
</gene>
<dbReference type="InterPro" id="IPR001387">
    <property type="entry name" value="Cro/C1-type_HTH"/>
</dbReference>
<dbReference type="PROSITE" id="PS50943">
    <property type="entry name" value="HTH_CROC1"/>
    <property type="match status" value="1"/>
</dbReference>
<dbReference type="Gene3D" id="1.10.260.40">
    <property type="entry name" value="lambda repressor-like DNA-binding domains"/>
    <property type="match status" value="1"/>
</dbReference>
<evidence type="ECO:0000313" key="2">
    <source>
        <dbReference type="EMBL" id="TQL76989.1"/>
    </source>
</evidence>
<dbReference type="EMBL" id="VFOW01000001">
    <property type="protein sequence ID" value="TQL76989.1"/>
    <property type="molecule type" value="Genomic_DNA"/>
</dbReference>
<protein>
    <submittedName>
        <fullName evidence="2">Helix-turn-helix protein</fullName>
    </submittedName>
</protein>
<reference evidence="2 3" key="1">
    <citation type="submission" date="2019-06" db="EMBL/GenBank/DDBJ databases">
        <title>Sequencing the genomes of 1000 actinobacteria strains.</title>
        <authorList>
            <person name="Klenk H.-P."/>
        </authorList>
    </citation>
    <scope>NUCLEOTIDE SEQUENCE [LARGE SCALE GENOMIC DNA]</scope>
    <source>
        <strain evidence="2 3">DSM 45928</strain>
    </source>
</reference>
<keyword evidence="3" id="KW-1185">Reference proteome</keyword>
<dbReference type="CDD" id="cd00093">
    <property type="entry name" value="HTH_XRE"/>
    <property type="match status" value="1"/>
</dbReference>
<evidence type="ECO:0000259" key="1">
    <source>
        <dbReference type="PROSITE" id="PS50943"/>
    </source>
</evidence>
<dbReference type="Pfam" id="PF19054">
    <property type="entry name" value="DUF5753"/>
    <property type="match status" value="1"/>
</dbReference>
<accession>A0A543AWQ6</accession>
<dbReference type="AlphaFoldDB" id="A0A543AWQ6"/>
<feature type="domain" description="HTH cro/C1-type" evidence="1">
    <location>
        <begin position="18"/>
        <end position="72"/>
    </location>
</feature>
<organism evidence="2 3">
    <name type="scientific">Stackebrandtia endophytica</name>
    <dbReference type="NCBI Taxonomy" id="1496996"/>
    <lineage>
        <taxon>Bacteria</taxon>
        <taxon>Bacillati</taxon>
        <taxon>Actinomycetota</taxon>
        <taxon>Actinomycetes</taxon>
        <taxon>Glycomycetales</taxon>
        <taxon>Glycomycetaceae</taxon>
        <taxon>Stackebrandtia</taxon>
    </lineage>
</organism>
<dbReference type="InParanoid" id="A0A543AWQ6"/>
<dbReference type="GO" id="GO:0003677">
    <property type="term" value="F:DNA binding"/>
    <property type="evidence" value="ECO:0007669"/>
    <property type="project" value="InterPro"/>
</dbReference>
<dbReference type="InterPro" id="IPR043917">
    <property type="entry name" value="DUF5753"/>
</dbReference>
<dbReference type="InterPro" id="IPR010982">
    <property type="entry name" value="Lambda_DNA-bd_dom_sf"/>
</dbReference>
<dbReference type="Pfam" id="PF13560">
    <property type="entry name" value="HTH_31"/>
    <property type="match status" value="1"/>
</dbReference>
<sequence>MTQRDSPTIRRRQLGSELRRLREVSGLTGPQVAGLMEWDPGKVYRLEGGKQGIKPKELRELLRHFGVDKPEQVDEYVAMARAGKQPGWWSTYGPLPKTYETYIGIETSAIEIRTWEPILINGLLQTPRYAEAMIRGTMPELSDGQVEKQVTLRVARQERLSATRMWVILDQAVLYRQVGDLPTMSEQYESLLQASRRPELSLQVMPSSEGAHPGTRGQFTLLTFEDGQSVYSETPAGEVYPEGKYALACERAFEQLVARALSPNQSRTLISEVASQSQSRWPGAS</sequence>
<name>A0A543AWQ6_9ACTN</name>
<comment type="caution">
    <text evidence="2">The sequence shown here is derived from an EMBL/GenBank/DDBJ whole genome shotgun (WGS) entry which is preliminary data.</text>
</comment>
<dbReference type="SUPFAM" id="SSF47413">
    <property type="entry name" value="lambda repressor-like DNA-binding domains"/>
    <property type="match status" value="1"/>
</dbReference>
<proteinExistence type="predicted"/>